<dbReference type="Gene3D" id="3.40.50.2300">
    <property type="match status" value="2"/>
</dbReference>
<dbReference type="OrthoDB" id="7237299at2"/>
<feature type="signal peptide" evidence="4">
    <location>
        <begin position="1"/>
        <end position="23"/>
    </location>
</feature>
<dbReference type="Pfam" id="PF13458">
    <property type="entry name" value="Peripla_BP_6"/>
    <property type="match status" value="1"/>
</dbReference>
<dbReference type="AlphaFoldDB" id="A0A418VT08"/>
<dbReference type="PANTHER" id="PTHR30483">
    <property type="entry name" value="LEUCINE-SPECIFIC-BINDING PROTEIN"/>
    <property type="match status" value="1"/>
</dbReference>
<protein>
    <submittedName>
        <fullName evidence="6">ABC transporter substrate-binding protein</fullName>
    </submittedName>
</protein>
<reference evidence="6 7" key="1">
    <citation type="submission" date="2018-09" db="EMBL/GenBank/DDBJ databases">
        <authorList>
            <person name="Zhu H."/>
        </authorList>
    </citation>
    <scope>NUCLEOTIDE SEQUENCE [LARGE SCALE GENOMIC DNA]</scope>
    <source>
        <strain evidence="6 7">K2W22B-5</strain>
    </source>
</reference>
<comment type="caution">
    <text evidence="6">The sequence shown here is derived from an EMBL/GenBank/DDBJ whole genome shotgun (WGS) entry which is preliminary data.</text>
</comment>
<dbReference type="InterPro" id="IPR051010">
    <property type="entry name" value="BCAA_transport"/>
</dbReference>
<dbReference type="InterPro" id="IPR028081">
    <property type="entry name" value="Leu-bd"/>
</dbReference>
<proteinExistence type="inferred from homology"/>
<dbReference type="EMBL" id="QYUL01000003">
    <property type="protein sequence ID" value="RJF79624.1"/>
    <property type="molecule type" value="Genomic_DNA"/>
</dbReference>
<evidence type="ECO:0000256" key="1">
    <source>
        <dbReference type="ARBA" id="ARBA00010062"/>
    </source>
</evidence>
<organism evidence="6 7">
    <name type="scientific">Azospirillum cavernae</name>
    <dbReference type="NCBI Taxonomy" id="2320860"/>
    <lineage>
        <taxon>Bacteria</taxon>
        <taxon>Pseudomonadati</taxon>
        <taxon>Pseudomonadota</taxon>
        <taxon>Alphaproteobacteria</taxon>
        <taxon>Rhodospirillales</taxon>
        <taxon>Azospirillaceae</taxon>
        <taxon>Azospirillum</taxon>
    </lineage>
</organism>
<evidence type="ECO:0000313" key="6">
    <source>
        <dbReference type="EMBL" id="RJF79624.1"/>
    </source>
</evidence>
<keyword evidence="3" id="KW-0029">Amino-acid transport</keyword>
<dbReference type="SUPFAM" id="SSF53822">
    <property type="entry name" value="Periplasmic binding protein-like I"/>
    <property type="match status" value="1"/>
</dbReference>
<evidence type="ECO:0000313" key="7">
    <source>
        <dbReference type="Proteomes" id="UP000283458"/>
    </source>
</evidence>
<evidence type="ECO:0000256" key="4">
    <source>
        <dbReference type="SAM" id="SignalP"/>
    </source>
</evidence>
<comment type="similarity">
    <text evidence="1">Belongs to the leucine-binding protein family.</text>
</comment>
<keyword evidence="7" id="KW-1185">Reference proteome</keyword>
<evidence type="ECO:0000256" key="3">
    <source>
        <dbReference type="ARBA" id="ARBA00022970"/>
    </source>
</evidence>
<name>A0A418VT08_9PROT</name>
<dbReference type="InterPro" id="IPR028082">
    <property type="entry name" value="Peripla_BP_I"/>
</dbReference>
<dbReference type="GO" id="GO:0006865">
    <property type="term" value="P:amino acid transport"/>
    <property type="evidence" value="ECO:0007669"/>
    <property type="project" value="UniProtKB-KW"/>
</dbReference>
<accession>A0A418VT08</accession>
<keyword evidence="2 4" id="KW-0732">Signal</keyword>
<dbReference type="Proteomes" id="UP000283458">
    <property type="component" value="Unassembled WGS sequence"/>
</dbReference>
<feature type="domain" description="Leucine-binding protein" evidence="5">
    <location>
        <begin position="27"/>
        <end position="365"/>
    </location>
</feature>
<dbReference type="RefSeq" id="WP_119833081.1">
    <property type="nucleotide sequence ID" value="NZ_QYUL01000003.1"/>
</dbReference>
<evidence type="ECO:0000259" key="5">
    <source>
        <dbReference type="Pfam" id="PF13458"/>
    </source>
</evidence>
<feature type="chain" id="PRO_5019102181" evidence="4">
    <location>
        <begin position="24"/>
        <end position="402"/>
    </location>
</feature>
<gene>
    <name evidence="6" type="ORF">D3877_23045</name>
</gene>
<dbReference type="CDD" id="cd06327">
    <property type="entry name" value="PBP1_SBP-like"/>
    <property type="match status" value="1"/>
</dbReference>
<evidence type="ECO:0000256" key="2">
    <source>
        <dbReference type="ARBA" id="ARBA00022729"/>
    </source>
</evidence>
<sequence>MKTKAACLAVLLAAGLFPGLVQAQGKPVRIGVLNDMSGIYADDQGPGSVIAARMAVEDFGDRLGVPVEVVAADHQNKTDVGAAIARRWFEQDGVDAILDVPNSAIALAVAGLARDQNRVFIASGAGTSDLTGKSCTPNSVHWTYDTWAQGHSMGQILTAQGGKRWYFITADYAFGKDLEKNAADAVVAAGGTVLGSARHPLGTSDFSSFLLQAQASGADVIALANAGGDTVNALKQASEFGVGGKQRVAALILNIVGMPAVGLAASQGVSVVSAYYWDRNDGSRDFAKRFAARHPRGNVPNDMQAGVYSAVLHYLKAVQSLKSAADGRAVVAAMKATPTDDPLFGQGSVRADGRKLHPLYLLTTKAEKDSRGGWDYFAVTGTIPPEQAWRPLADGGCPLVKG</sequence>
<dbReference type="PANTHER" id="PTHR30483:SF6">
    <property type="entry name" value="PERIPLASMIC BINDING PROTEIN OF ABC TRANSPORTER FOR NATURAL AMINO ACIDS"/>
    <property type="match status" value="1"/>
</dbReference>
<keyword evidence="3" id="KW-0813">Transport</keyword>